<protein>
    <submittedName>
        <fullName evidence="2">Uncharacterized protein</fullName>
    </submittedName>
</protein>
<dbReference type="EMBL" id="BPLQ01005865">
    <property type="protein sequence ID" value="GIY18087.1"/>
    <property type="molecule type" value="Genomic_DNA"/>
</dbReference>
<sequence length="141" mass="15734">MHTAILCIFKLITLIISIIPNNANRDSDPCSITQHHLKSDYGCLNKNHIISGSGARDQIHMKLFTIVEIAEKSKRIRCRLLINCAFMSIPNPIESTSVNITDLISLLSNKPIHGMVIILFRVGCKMVTVILEVQFGSQYNG</sequence>
<comment type="caution">
    <text evidence="2">The sequence shown here is derived from an EMBL/GenBank/DDBJ whole genome shotgun (WGS) entry which is preliminary data.</text>
</comment>
<name>A0AAV4RDA4_9ARAC</name>
<feature type="chain" id="PRO_5043966214" evidence="1">
    <location>
        <begin position="24"/>
        <end position="141"/>
    </location>
</feature>
<keyword evidence="3" id="KW-1185">Reference proteome</keyword>
<gene>
    <name evidence="2" type="ORF">CDAR_286871</name>
</gene>
<dbReference type="AlphaFoldDB" id="A0AAV4RDA4"/>
<evidence type="ECO:0000313" key="2">
    <source>
        <dbReference type="EMBL" id="GIY18087.1"/>
    </source>
</evidence>
<evidence type="ECO:0000313" key="3">
    <source>
        <dbReference type="Proteomes" id="UP001054837"/>
    </source>
</evidence>
<organism evidence="2 3">
    <name type="scientific">Caerostris darwini</name>
    <dbReference type="NCBI Taxonomy" id="1538125"/>
    <lineage>
        <taxon>Eukaryota</taxon>
        <taxon>Metazoa</taxon>
        <taxon>Ecdysozoa</taxon>
        <taxon>Arthropoda</taxon>
        <taxon>Chelicerata</taxon>
        <taxon>Arachnida</taxon>
        <taxon>Araneae</taxon>
        <taxon>Araneomorphae</taxon>
        <taxon>Entelegynae</taxon>
        <taxon>Araneoidea</taxon>
        <taxon>Araneidae</taxon>
        <taxon>Caerostris</taxon>
    </lineage>
</organism>
<reference evidence="2 3" key="1">
    <citation type="submission" date="2021-06" db="EMBL/GenBank/DDBJ databases">
        <title>Caerostris darwini draft genome.</title>
        <authorList>
            <person name="Kono N."/>
            <person name="Arakawa K."/>
        </authorList>
    </citation>
    <scope>NUCLEOTIDE SEQUENCE [LARGE SCALE GENOMIC DNA]</scope>
</reference>
<feature type="signal peptide" evidence="1">
    <location>
        <begin position="1"/>
        <end position="23"/>
    </location>
</feature>
<evidence type="ECO:0000256" key="1">
    <source>
        <dbReference type="SAM" id="SignalP"/>
    </source>
</evidence>
<dbReference type="Proteomes" id="UP001054837">
    <property type="component" value="Unassembled WGS sequence"/>
</dbReference>
<accession>A0AAV4RDA4</accession>
<keyword evidence="1" id="KW-0732">Signal</keyword>
<proteinExistence type="predicted"/>